<dbReference type="PIRSF" id="PIRSF015974">
    <property type="entry name" value="CLN3_BTN1"/>
    <property type="match status" value="1"/>
</dbReference>
<evidence type="ECO:0000313" key="8">
    <source>
        <dbReference type="Proteomes" id="UP001652625"/>
    </source>
</evidence>
<organism evidence="8 9">
    <name type="scientific">Hydra vulgaris</name>
    <name type="common">Hydra</name>
    <name type="synonym">Hydra attenuata</name>
    <dbReference type="NCBI Taxonomy" id="6087"/>
    <lineage>
        <taxon>Eukaryota</taxon>
        <taxon>Metazoa</taxon>
        <taxon>Cnidaria</taxon>
        <taxon>Hydrozoa</taxon>
        <taxon>Hydroidolina</taxon>
        <taxon>Anthoathecata</taxon>
        <taxon>Aplanulata</taxon>
        <taxon>Hydridae</taxon>
        <taxon>Hydra</taxon>
    </lineage>
</organism>
<feature type="transmembrane region" description="Helical" evidence="7">
    <location>
        <begin position="84"/>
        <end position="108"/>
    </location>
</feature>
<dbReference type="PRINTS" id="PR01315">
    <property type="entry name" value="BATTENIN"/>
</dbReference>
<feature type="transmembrane region" description="Helical" evidence="7">
    <location>
        <begin position="395"/>
        <end position="413"/>
    </location>
</feature>
<feature type="transmembrane region" description="Helical" evidence="7">
    <location>
        <begin position="260"/>
        <end position="277"/>
    </location>
</feature>
<evidence type="ECO:0000256" key="5">
    <source>
        <dbReference type="ARBA" id="ARBA00022989"/>
    </source>
</evidence>
<gene>
    <name evidence="9" type="primary">LOC100211301</name>
</gene>
<dbReference type="SUPFAM" id="SSF103473">
    <property type="entry name" value="MFS general substrate transporter"/>
    <property type="match status" value="1"/>
</dbReference>
<keyword evidence="3" id="KW-0813">Transport</keyword>
<dbReference type="InterPro" id="IPR036259">
    <property type="entry name" value="MFS_trans_sf"/>
</dbReference>
<dbReference type="PANTHER" id="PTHR10981">
    <property type="entry name" value="BATTENIN"/>
    <property type="match status" value="1"/>
</dbReference>
<protein>
    <recommendedName>
        <fullName evidence="7">Battenin</fullName>
    </recommendedName>
</protein>
<accession>A0ABM4BLX1</accession>
<sequence>MVDDAKTINSKDIFQNEENNDTELLIKNNDKELLRNLIGFWLLGLCNNFGYVVMLSAAYDILQEQTHTNTTKSYSTDGFHCNPISTGAVLLADIIPSLIINWTAPFYINRFSYPLRVAVVIILLTASFLTVSFSTSRFLSLLGVVFASISSGAGEITFLSLSVHFKKTTVSTWSSGTGMAGVCGSLSYAFLRQIGLSSHDTLLVLLVVPALFAFTFWIVLKFPYDIKTKNEYMSHDKQPGCFDKTKQMSFIAKVRLIKPLIKYMVPLFLVYLAEYTINQGLFELLYYKIWLSQASQYRWFQVDYQIGVFISRSSVNLFQIKKVIFPALCQWLVLLFLLLEVYYVFIPSFWITLIVILFEGLLGGTVYVNTFYLIFQEVEEDYREFSMSMANVANINGITIAGFLALPIHNFLCEQKRL</sequence>
<evidence type="ECO:0000256" key="7">
    <source>
        <dbReference type="RuleBase" id="RU361113"/>
    </source>
</evidence>
<dbReference type="RefSeq" id="XP_065650057.1">
    <property type="nucleotide sequence ID" value="XM_065793985.1"/>
</dbReference>
<dbReference type="Gene3D" id="1.20.1250.20">
    <property type="entry name" value="MFS general substrate transporter like domains"/>
    <property type="match status" value="1"/>
</dbReference>
<evidence type="ECO:0000256" key="2">
    <source>
        <dbReference type="ARBA" id="ARBA00007467"/>
    </source>
</evidence>
<feature type="transmembrane region" description="Helical" evidence="7">
    <location>
        <begin position="139"/>
        <end position="161"/>
    </location>
</feature>
<feature type="transmembrane region" description="Helical" evidence="7">
    <location>
        <begin position="350"/>
        <end position="375"/>
    </location>
</feature>
<keyword evidence="8" id="KW-1185">Reference proteome</keyword>
<feature type="transmembrane region" description="Helical" evidence="7">
    <location>
        <begin position="115"/>
        <end position="133"/>
    </location>
</feature>
<keyword evidence="6 7" id="KW-0472">Membrane</keyword>
<evidence type="ECO:0000256" key="1">
    <source>
        <dbReference type="ARBA" id="ARBA00004127"/>
    </source>
</evidence>
<feature type="transmembrane region" description="Helical" evidence="7">
    <location>
        <begin position="37"/>
        <end position="59"/>
    </location>
</feature>
<keyword evidence="4 7" id="KW-0812">Transmembrane</keyword>
<evidence type="ECO:0000313" key="9">
    <source>
        <dbReference type="RefSeq" id="XP_065650057.1"/>
    </source>
</evidence>
<dbReference type="InterPro" id="IPR018460">
    <property type="entry name" value="Battenin_disease_Cln3_subgr"/>
</dbReference>
<feature type="transmembrane region" description="Helical" evidence="7">
    <location>
        <begin position="202"/>
        <end position="220"/>
    </location>
</feature>
<keyword evidence="7" id="KW-0458">Lysosome</keyword>
<evidence type="ECO:0000256" key="4">
    <source>
        <dbReference type="ARBA" id="ARBA00022692"/>
    </source>
</evidence>
<comment type="similarity">
    <text evidence="2 7">Belongs to the battenin family.</text>
</comment>
<feature type="transmembrane region" description="Helical" evidence="7">
    <location>
        <begin position="173"/>
        <end position="190"/>
    </location>
</feature>
<dbReference type="InterPro" id="IPR003492">
    <property type="entry name" value="Battenin_disease_Cln3"/>
</dbReference>
<feature type="transmembrane region" description="Helical" evidence="7">
    <location>
        <begin position="323"/>
        <end position="343"/>
    </location>
</feature>
<evidence type="ECO:0000256" key="6">
    <source>
        <dbReference type="ARBA" id="ARBA00023136"/>
    </source>
</evidence>
<keyword evidence="5 7" id="KW-1133">Transmembrane helix</keyword>
<dbReference type="Proteomes" id="UP001652625">
    <property type="component" value="Chromosome 03"/>
</dbReference>
<evidence type="ECO:0000256" key="3">
    <source>
        <dbReference type="ARBA" id="ARBA00022448"/>
    </source>
</evidence>
<name>A0ABM4BLX1_HYDVU</name>
<dbReference type="PANTHER" id="PTHR10981:SF0">
    <property type="entry name" value="BATTENIN"/>
    <property type="match status" value="1"/>
</dbReference>
<dbReference type="Pfam" id="PF02487">
    <property type="entry name" value="CLN3"/>
    <property type="match status" value="1"/>
</dbReference>
<proteinExistence type="inferred from homology"/>
<reference evidence="9" key="1">
    <citation type="submission" date="2025-08" db="UniProtKB">
        <authorList>
            <consortium name="RefSeq"/>
        </authorList>
    </citation>
    <scope>IDENTIFICATION</scope>
</reference>
<dbReference type="GeneID" id="100211301"/>
<comment type="subcellular location">
    <subcellularLocation>
        <location evidence="1">Endomembrane system</location>
        <topology evidence="1">Multi-pass membrane protein</topology>
    </subcellularLocation>
    <subcellularLocation>
        <location evidence="7">Lysosome membrane</location>
        <topology evidence="7">Multi-pass membrane protein</topology>
    </subcellularLocation>
</comment>